<evidence type="ECO:0000313" key="9">
    <source>
        <dbReference type="EMBL" id="KAH0922277.1"/>
    </source>
</evidence>
<evidence type="ECO:0000256" key="5">
    <source>
        <dbReference type="ARBA" id="ARBA00047421"/>
    </source>
</evidence>
<comment type="caution">
    <text evidence="9">The sequence shown here is derived from an EMBL/GenBank/DDBJ whole genome shotgun (WGS) entry which is preliminary data.</text>
</comment>
<feature type="domain" description="Aldehyde dehydrogenase" evidence="8">
    <location>
        <begin position="37"/>
        <end position="75"/>
    </location>
</feature>
<evidence type="ECO:0000259" key="8">
    <source>
        <dbReference type="Pfam" id="PF00171"/>
    </source>
</evidence>
<evidence type="ECO:0000256" key="3">
    <source>
        <dbReference type="ARBA" id="ARBA00023053"/>
    </source>
</evidence>
<dbReference type="InterPro" id="IPR016161">
    <property type="entry name" value="Ald_DH/histidinol_DH"/>
</dbReference>
<dbReference type="Proteomes" id="UP000824890">
    <property type="component" value="Unassembled WGS sequence"/>
</dbReference>
<evidence type="ECO:0000256" key="6">
    <source>
        <dbReference type="ARBA" id="ARBA00049215"/>
    </source>
</evidence>
<keyword evidence="2" id="KW-0520">NAD</keyword>
<comment type="catalytic activity">
    <reaction evidence="5">
        <text>3-aminopropanal + NAD(+) + H2O = beta-alanine + NADH + 2 H(+)</text>
        <dbReference type="Rhea" id="RHEA:30695"/>
        <dbReference type="ChEBI" id="CHEBI:15377"/>
        <dbReference type="ChEBI" id="CHEBI:15378"/>
        <dbReference type="ChEBI" id="CHEBI:57540"/>
        <dbReference type="ChEBI" id="CHEBI:57945"/>
        <dbReference type="ChEBI" id="CHEBI:57966"/>
        <dbReference type="ChEBI" id="CHEBI:58374"/>
    </reaction>
    <physiologicalReaction direction="left-to-right" evidence="5">
        <dbReference type="Rhea" id="RHEA:30696"/>
    </physiologicalReaction>
</comment>
<dbReference type="PANTHER" id="PTHR43860:SF2">
    <property type="entry name" value="BETAINE ALDEHYDE DEHYDROGENASE-RELATED"/>
    <property type="match status" value="1"/>
</dbReference>
<gene>
    <name evidence="9" type="ORF">HID58_022295</name>
</gene>
<protein>
    <recommendedName>
        <fullName evidence="4">aminobutyraldehyde dehydrogenase</fullName>
        <ecNumber evidence="4">1.2.1.19</ecNumber>
    </recommendedName>
</protein>
<evidence type="ECO:0000256" key="7">
    <source>
        <dbReference type="SAM" id="SignalP"/>
    </source>
</evidence>
<keyword evidence="10" id="KW-1185">Reference proteome</keyword>
<evidence type="ECO:0000256" key="1">
    <source>
        <dbReference type="ARBA" id="ARBA00009986"/>
    </source>
</evidence>
<sequence length="102" mass="11538">MTCFSLGGKALSLFLMMLKLTELWNGLCLVVSGRMVICSAPSRLLVHEKIADQFLDKLVKWTNNIKISDPFEEGLYRGERVLKFVSNARKGRCNCPLRRSSS</sequence>
<comment type="similarity">
    <text evidence="1">Belongs to the aldehyde dehydrogenase family.</text>
</comment>
<dbReference type="InterPro" id="IPR015590">
    <property type="entry name" value="Aldehyde_DH_dom"/>
</dbReference>
<feature type="chain" id="PRO_5046969599" description="aminobutyraldehyde dehydrogenase" evidence="7">
    <location>
        <begin position="24"/>
        <end position="102"/>
    </location>
</feature>
<dbReference type="EC" id="1.2.1.19" evidence="4"/>
<comment type="catalytic activity">
    <reaction evidence="6">
        <text>4-aminobutanal + NAD(+) + H2O = 4-aminobutanoate + NADH + 2 H(+)</text>
        <dbReference type="Rhea" id="RHEA:19105"/>
        <dbReference type="ChEBI" id="CHEBI:15377"/>
        <dbReference type="ChEBI" id="CHEBI:15378"/>
        <dbReference type="ChEBI" id="CHEBI:57540"/>
        <dbReference type="ChEBI" id="CHEBI:57945"/>
        <dbReference type="ChEBI" id="CHEBI:58264"/>
        <dbReference type="ChEBI" id="CHEBI:59888"/>
        <dbReference type="EC" id="1.2.1.19"/>
    </reaction>
    <physiologicalReaction direction="left-to-right" evidence="6">
        <dbReference type="Rhea" id="RHEA:19106"/>
    </physiologicalReaction>
</comment>
<accession>A0ABQ8CYU8</accession>
<dbReference type="SUPFAM" id="SSF53720">
    <property type="entry name" value="ALDH-like"/>
    <property type="match status" value="1"/>
</dbReference>
<reference evidence="9 10" key="1">
    <citation type="submission" date="2021-05" db="EMBL/GenBank/DDBJ databases">
        <title>Genome Assembly of Synthetic Allotetraploid Brassica napus Reveals Homoeologous Exchanges between Subgenomes.</title>
        <authorList>
            <person name="Davis J.T."/>
        </authorList>
    </citation>
    <scope>NUCLEOTIDE SEQUENCE [LARGE SCALE GENOMIC DNA]</scope>
    <source>
        <strain evidence="10">cv. Da-Ae</strain>
        <tissue evidence="9">Seedling</tissue>
    </source>
</reference>
<dbReference type="Pfam" id="PF00171">
    <property type="entry name" value="Aldedh"/>
    <property type="match status" value="1"/>
</dbReference>
<evidence type="ECO:0000313" key="10">
    <source>
        <dbReference type="Proteomes" id="UP000824890"/>
    </source>
</evidence>
<dbReference type="EMBL" id="JAGKQM010000006">
    <property type="protein sequence ID" value="KAH0922277.1"/>
    <property type="molecule type" value="Genomic_DNA"/>
</dbReference>
<dbReference type="PANTHER" id="PTHR43860">
    <property type="entry name" value="BETAINE ALDEHYDE DEHYDROGENASE"/>
    <property type="match status" value="1"/>
</dbReference>
<keyword evidence="3" id="KW-0915">Sodium</keyword>
<proteinExistence type="inferred from homology"/>
<organism evidence="9 10">
    <name type="scientific">Brassica napus</name>
    <name type="common">Rape</name>
    <dbReference type="NCBI Taxonomy" id="3708"/>
    <lineage>
        <taxon>Eukaryota</taxon>
        <taxon>Viridiplantae</taxon>
        <taxon>Streptophyta</taxon>
        <taxon>Embryophyta</taxon>
        <taxon>Tracheophyta</taxon>
        <taxon>Spermatophyta</taxon>
        <taxon>Magnoliopsida</taxon>
        <taxon>eudicotyledons</taxon>
        <taxon>Gunneridae</taxon>
        <taxon>Pentapetalae</taxon>
        <taxon>rosids</taxon>
        <taxon>malvids</taxon>
        <taxon>Brassicales</taxon>
        <taxon>Brassicaceae</taxon>
        <taxon>Brassiceae</taxon>
        <taxon>Brassica</taxon>
    </lineage>
</organism>
<name>A0ABQ8CYU8_BRANA</name>
<evidence type="ECO:0000256" key="2">
    <source>
        <dbReference type="ARBA" id="ARBA00023027"/>
    </source>
</evidence>
<feature type="signal peptide" evidence="7">
    <location>
        <begin position="1"/>
        <end position="23"/>
    </location>
</feature>
<dbReference type="Gene3D" id="3.40.309.10">
    <property type="entry name" value="Aldehyde Dehydrogenase, Chain A, domain 2"/>
    <property type="match status" value="1"/>
</dbReference>
<evidence type="ECO:0000256" key="4">
    <source>
        <dbReference type="ARBA" id="ARBA00039138"/>
    </source>
</evidence>
<dbReference type="InterPro" id="IPR016163">
    <property type="entry name" value="Ald_DH_C"/>
</dbReference>
<keyword evidence="7" id="KW-0732">Signal</keyword>